<name>A0A8E5KHI5_9CAUD</name>
<dbReference type="EMBL" id="MW965453">
    <property type="protein sequence ID" value="QVE65542.1"/>
    <property type="molecule type" value="Genomic_DNA"/>
</dbReference>
<proteinExistence type="predicted"/>
<protein>
    <submittedName>
        <fullName evidence="1">Uncharacterized protein</fullName>
    </submittedName>
</protein>
<dbReference type="Proteomes" id="UP000694260">
    <property type="component" value="Segment"/>
</dbReference>
<keyword evidence="2" id="KW-1185">Reference proteome</keyword>
<accession>A0A8E5KHI5</accession>
<evidence type="ECO:0000313" key="2">
    <source>
        <dbReference type="Proteomes" id="UP000694260"/>
    </source>
</evidence>
<sequence>MKLKNAALGMTVEVKSDKVDSLISDCKFERGDLCHISDIDSDSPHLRLTDLQGNYRGWLDVKDVRILR</sequence>
<organism evidence="1 2">
    <name type="scientific">Ralstonia phage vB_RsoP_BMB50</name>
    <dbReference type="NCBI Taxonomy" id="2834269"/>
    <lineage>
        <taxon>Viruses</taxon>
        <taxon>Duplodnaviria</taxon>
        <taxon>Heunggongvirae</taxon>
        <taxon>Uroviricota</taxon>
        <taxon>Caudoviricetes</taxon>
        <taxon>Autographivirales</taxon>
        <taxon>Autonotataviridae</taxon>
        <taxon>Okabevirinae</taxon>
        <taxon>Hongshanvirus</taxon>
        <taxon>Hongshanvirus BMB50</taxon>
    </lineage>
</organism>
<evidence type="ECO:0000313" key="1">
    <source>
        <dbReference type="EMBL" id="QVE65542.1"/>
    </source>
</evidence>
<reference evidence="1" key="1">
    <citation type="submission" date="2021-04" db="EMBL/GenBank/DDBJ databases">
        <title>Genomic characterization of the novel lytic bacteriophage vB_RsoP_BMB50 infecting Ralstonia solanacearum.</title>
        <authorList>
            <person name="Wang K."/>
            <person name="Liu Q."/>
            <person name="Dong Z."/>
            <person name="Sun M."/>
            <person name="Peng D."/>
        </authorList>
    </citation>
    <scope>NUCLEOTIDE SEQUENCE</scope>
</reference>